<dbReference type="Proteomes" id="UP000275846">
    <property type="component" value="Unassembled WGS sequence"/>
</dbReference>
<dbReference type="SUPFAM" id="SSF48726">
    <property type="entry name" value="Immunoglobulin"/>
    <property type="match status" value="1"/>
</dbReference>
<dbReference type="AlphaFoldDB" id="A0A183SN47"/>
<dbReference type="WBParaSite" id="SSLN_0000582601-mRNA-1">
    <property type="protein sequence ID" value="SSLN_0000582601-mRNA-1"/>
    <property type="gene ID" value="SSLN_0000582601"/>
</dbReference>
<gene>
    <name evidence="2" type="ORF">SSLN_LOCUS5645</name>
</gene>
<feature type="domain" description="Ig-like" evidence="1">
    <location>
        <begin position="27"/>
        <end position="137"/>
    </location>
</feature>
<dbReference type="OrthoDB" id="190835at2759"/>
<name>A0A183SN47_SCHSO</name>
<dbReference type="InterPro" id="IPR036179">
    <property type="entry name" value="Ig-like_dom_sf"/>
</dbReference>
<evidence type="ECO:0000313" key="4">
    <source>
        <dbReference type="WBParaSite" id="SSLN_0000582601-mRNA-1"/>
    </source>
</evidence>
<evidence type="ECO:0000313" key="2">
    <source>
        <dbReference type="EMBL" id="VDL92030.1"/>
    </source>
</evidence>
<dbReference type="InterPro" id="IPR007110">
    <property type="entry name" value="Ig-like_dom"/>
</dbReference>
<accession>A0A183SN47</accession>
<sequence>MNCLQFYSCIIRAEETSTSSDDSSKSPRYFRIIGPKLAFYGLPLELRCIANFTSSEAKMDPNNVLEWYHNGARIRSGRHHMGRALITRRWIDSYLLESRLLLTWVSEREGGVWFCVNRGRQTRFTAESTECNSTRVTENPTNTLSVNSSTRTLFPSPRLEIGQAETSHDELFLRILGMTINYQI</sequence>
<evidence type="ECO:0000313" key="3">
    <source>
        <dbReference type="Proteomes" id="UP000275846"/>
    </source>
</evidence>
<protein>
    <submittedName>
        <fullName evidence="4">Ig-like domain-containing protein</fullName>
    </submittedName>
</protein>
<dbReference type="EMBL" id="UYSU01033337">
    <property type="protein sequence ID" value="VDL92030.1"/>
    <property type="molecule type" value="Genomic_DNA"/>
</dbReference>
<dbReference type="STRING" id="70667.A0A183SN47"/>
<reference evidence="2 3" key="2">
    <citation type="submission" date="2018-11" db="EMBL/GenBank/DDBJ databases">
        <authorList>
            <consortium name="Pathogen Informatics"/>
        </authorList>
    </citation>
    <scope>NUCLEOTIDE SEQUENCE [LARGE SCALE GENOMIC DNA]</scope>
    <source>
        <strain evidence="2 3">NST_G2</strain>
    </source>
</reference>
<keyword evidence="3" id="KW-1185">Reference proteome</keyword>
<dbReference type="PROSITE" id="PS50835">
    <property type="entry name" value="IG_LIKE"/>
    <property type="match status" value="1"/>
</dbReference>
<proteinExistence type="predicted"/>
<reference evidence="4" key="1">
    <citation type="submission" date="2016-06" db="UniProtKB">
        <authorList>
            <consortium name="WormBaseParasite"/>
        </authorList>
    </citation>
    <scope>IDENTIFICATION</scope>
</reference>
<organism evidence="4">
    <name type="scientific">Schistocephalus solidus</name>
    <name type="common">Tapeworm</name>
    <dbReference type="NCBI Taxonomy" id="70667"/>
    <lineage>
        <taxon>Eukaryota</taxon>
        <taxon>Metazoa</taxon>
        <taxon>Spiralia</taxon>
        <taxon>Lophotrochozoa</taxon>
        <taxon>Platyhelminthes</taxon>
        <taxon>Cestoda</taxon>
        <taxon>Eucestoda</taxon>
        <taxon>Diphyllobothriidea</taxon>
        <taxon>Diphyllobothriidae</taxon>
        <taxon>Schistocephalus</taxon>
    </lineage>
</organism>
<evidence type="ECO:0000259" key="1">
    <source>
        <dbReference type="PROSITE" id="PS50835"/>
    </source>
</evidence>